<comment type="caution">
    <text evidence="1">The sequence shown here is derived from an EMBL/GenBank/DDBJ whole genome shotgun (WGS) entry which is preliminary data.</text>
</comment>
<sequence>MPIVHTATAAHRQGLVVTGARSGPHAGGFCASCAVSATHSQRVRHPLASSSFSIVLQPRSSSRPPASGSERELAWQVAPAAPRPYVLRVVAAAPSLKSAGTSRY</sequence>
<organism evidence="1 2">
    <name type="scientific">Ceratobasidium theobromae</name>
    <dbReference type="NCBI Taxonomy" id="1582974"/>
    <lineage>
        <taxon>Eukaryota</taxon>
        <taxon>Fungi</taxon>
        <taxon>Dikarya</taxon>
        <taxon>Basidiomycota</taxon>
        <taxon>Agaricomycotina</taxon>
        <taxon>Agaricomycetes</taxon>
        <taxon>Cantharellales</taxon>
        <taxon>Ceratobasidiaceae</taxon>
        <taxon>Ceratobasidium</taxon>
    </lineage>
</organism>
<keyword evidence="2" id="KW-1185">Reference proteome</keyword>
<evidence type="ECO:0000313" key="2">
    <source>
        <dbReference type="Proteomes" id="UP000383932"/>
    </source>
</evidence>
<evidence type="ECO:0000313" key="1">
    <source>
        <dbReference type="EMBL" id="KAB5588041.1"/>
    </source>
</evidence>
<dbReference type="Proteomes" id="UP000383932">
    <property type="component" value="Unassembled WGS sequence"/>
</dbReference>
<proteinExistence type="predicted"/>
<gene>
    <name evidence="1" type="ORF">CTheo_8515</name>
</gene>
<protein>
    <submittedName>
        <fullName evidence="1">Uncharacterized protein</fullName>
    </submittedName>
</protein>
<dbReference type="EMBL" id="SSOP01000603">
    <property type="protein sequence ID" value="KAB5588041.1"/>
    <property type="molecule type" value="Genomic_DNA"/>
</dbReference>
<accession>A0A5N5Q9D7</accession>
<dbReference type="AlphaFoldDB" id="A0A5N5Q9D7"/>
<reference evidence="1 2" key="1">
    <citation type="journal article" date="2019" name="Fungal Biol. Biotechnol.">
        <title>Draft genome sequence of fastidious pathogen Ceratobasidium theobromae, which causes vascular-streak dieback in Theobroma cacao.</title>
        <authorList>
            <person name="Ali S.S."/>
            <person name="Asman A."/>
            <person name="Shao J."/>
            <person name="Firmansyah A.P."/>
            <person name="Susilo A.W."/>
            <person name="Rosmana A."/>
            <person name="McMahon P."/>
            <person name="Junaid M."/>
            <person name="Guest D."/>
            <person name="Kheng T.Y."/>
            <person name="Meinhardt L.W."/>
            <person name="Bailey B.A."/>
        </authorList>
    </citation>
    <scope>NUCLEOTIDE SEQUENCE [LARGE SCALE GENOMIC DNA]</scope>
    <source>
        <strain evidence="1 2">CT2</strain>
    </source>
</reference>
<name>A0A5N5Q9D7_9AGAM</name>